<reference evidence="4 5" key="1">
    <citation type="submission" date="2014-05" db="EMBL/GenBank/DDBJ databases">
        <title>De novo Genome Sequence of Spirocheata sp.</title>
        <authorList>
            <person name="Shivani Y."/>
            <person name="Subhash Y."/>
            <person name="Tushar L."/>
            <person name="Sasikala C."/>
            <person name="Ramana C.V."/>
        </authorList>
    </citation>
    <scope>NUCLEOTIDE SEQUENCE [LARGE SCALE GENOMIC DNA]</scope>
    <source>
        <strain evidence="4 5">JC230</strain>
    </source>
</reference>
<dbReference type="PANTHER" id="PTHR30536">
    <property type="entry name" value="ALTRONATE/GALACTARATE DEHYDRATASE"/>
    <property type="match status" value="1"/>
</dbReference>
<dbReference type="GO" id="GO:0016829">
    <property type="term" value="F:lyase activity"/>
    <property type="evidence" value="ECO:0007669"/>
    <property type="project" value="UniProtKB-KW"/>
</dbReference>
<organism evidence="4 5">
    <name type="scientific">Spirochaeta lutea</name>
    <dbReference type="NCBI Taxonomy" id="1480694"/>
    <lineage>
        <taxon>Bacteria</taxon>
        <taxon>Pseudomonadati</taxon>
        <taxon>Spirochaetota</taxon>
        <taxon>Spirochaetia</taxon>
        <taxon>Spirochaetales</taxon>
        <taxon>Spirochaetaceae</taxon>
        <taxon>Spirochaeta</taxon>
    </lineage>
</organism>
<dbReference type="InterPro" id="IPR048332">
    <property type="entry name" value="GD_AH_C"/>
</dbReference>
<comment type="caution">
    <text evidence="4">The sequence shown here is derived from an EMBL/GenBank/DDBJ whole genome shotgun (WGS) entry which is preliminary data.</text>
</comment>
<gene>
    <name evidence="4" type="ORF">DC28_05915</name>
</gene>
<proteinExistence type="inferred from homology"/>
<dbReference type="EMBL" id="JNUP01000048">
    <property type="protein sequence ID" value="KGE72773.1"/>
    <property type="molecule type" value="Genomic_DNA"/>
</dbReference>
<dbReference type="InterPro" id="IPR013974">
    <property type="entry name" value="SAF"/>
</dbReference>
<dbReference type="Gene3D" id="2.30.130.110">
    <property type="match status" value="1"/>
</dbReference>
<keyword evidence="2" id="KW-0456">Lyase</keyword>
<dbReference type="CDD" id="cd11613">
    <property type="entry name" value="SAF_AH_GD"/>
    <property type="match status" value="1"/>
</dbReference>
<dbReference type="eggNOG" id="COG2721">
    <property type="taxonomic scope" value="Bacteria"/>
</dbReference>
<evidence type="ECO:0000256" key="1">
    <source>
        <dbReference type="ARBA" id="ARBA00010986"/>
    </source>
</evidence>
<dbReference type="Pfam" id="PF08666">
    <property type="entry name" value="SAF"/>
    <property type="match status" value="1"/>
</dbReference>
<evidence type="ECO:0000256" key="2">
    <source>
        <dbReference type="ARBA" id="ARBA00023239"/>
    </source>
</evidence>
<dbReference type="Pfam" id="PF04295">
    <property type="entry name" value="GD_AH_second"/>
    <property type="match status" value="1"/>
</dbReference>
<evidence type="ECO:0000259" key="3">
    <source>
        <dbReference type="SMART" id="SM00858"/>
    </source>
</evidence>
<dbReference type="InterPro" id="IPR052172">
    <property type="entry name" value="UxaA_altronate/galactarate_dh"/>
</dbReference>
<dbReference type="InterPro" id="IPR007392">
    <property type="entry name" value="GD_AH_second"/>
</dbReference>
<dbReference type="Pfam" id="PF20629">
    <property type="entry name" value="GD_AH_C"/>
    <property type="match status" value="1"/>
</dbReference>
<comment type="similarity">
    <text evidence="1">Belongs to the UxaA family.</text>
</comment>
<evidence type="ECO:0000313" key="5">
    <source>
        <dbReference type="Proteomes" id="UP000029692"/>
    </source>
</evidence>
<dbReference type="AlphaFoldDB" id="A0A098QZA4"/>
<dbReference type="STRING" id="1480694.DC28_05915"/>
<keyword evidence="5" id="KW-1185">Reference proteome</keyword>
<dbReference type="GO" id="GO:0016787">
    <property type="term" value="F:hydrolase activity"/>
    <property type="evidence" value="ECO:0007669"/>
    <property type="project" value="UniProtKB-KW"/>
</dbReference>
<feature type="domain" description="SAF" evidence="3">
    <location>
        <begin position="12"/>
        <end position="83"/>
    </location>
</feature>
<name>A0A098QZA4_9SPIO</name>
<accession>A0A098QZA4</accession>
<sequence length="501" mass="53617">MAPRIRRIHPGDTVVVAVDPVPRGTVIEVPEGSIEAGADIPQGHKIAIRAMAPGDPVVKYGFPMGRASTAISPGDHVHTHNVKTGLEGTLEYRYRPGAADPAPGSTPAPHTQRSFQGYVREDGSVGIRNEIWIIPTVGCVNRPAELMAQRAIRALGSKIGPNIDAIVTHPHPYGCSQLGDDHLMTQKILADLVHHPNAGGVLVFGLGCENNYIEEFKKVLGPHNEKRVKFLSAQDTSDEIDAGMQLLEELVDQANQDVRQSVPLEKLIVGLKCGGSDGFSGLSANPLLGQLSDALIDQGGTTILTEVPEMFGAETILMDRAESREVFEDVVGLINGFKEYYLRYNQVVYENPSPGNKEGGITTLEEKSLGCVQKGGRSPVRGVLKYGQRITTHGLNLLEGPGNDIVSVTALAAAGAHLVLFTTGRGTPLGGPVPTVKVSSNTALAEKKPGWIDFNAGPILDGRELTEEFLDFVVDIASGTQTRNELNGYREIAIFKDGVTL</sequence>
<keyword evidence="4" id="KW-0378">Hydrolase</keyword>
<dbReference type="InterPro" id="IPR044144">
    <property type="entry name" value="SAF_UxaA/GarD"/>
</dbReference>
<dbReference type="Proteomes" id="UP000029692">
    <property type="component" value="Unassembled WGS sequence"/>
</dbReference>
<protein>
    <submittedName>
        <fullName evidence="4">Altronate hydrolase</fullName>
    </submittedName>
</protein>
<dbReference type="GO" id="GO:0019698">
    <property type="term" value="P:D-galacturonate catabolic process"/>
    <property type="evidence" value="ECO:0007669"/>
    <property type="project" value="TreeGrafter"/>
</dbReference>
<dbReference type="SMART" id="SM00858">
    <property type="entry name" value="SAF"/>
    <property type="match status" value="1"/>
</dbReference>
<dbReference type="PANTHER" id="PTHR30536:SF5">
    <property type="entry name" value="ALTRONATE DEHYDRATASE"/>
    <property type="match status" value="1"/>
</dbReference>
<evidence type="ECO:0000313" key="4">
    <source>
        <dbReference type="EMBL" id="KGE72773.1"/>
    </source>
</evidence>